<dbReference type="SUPFAM" id="SSF54373">
    <property type="entry name" value="FAD-linked reductases, C-terminal domain"/>
    <property type="match status" value="1"/>
</dbReference>
<comment type="similarity">
    <text evidence="2">Belongs to the UDP-galactopyranose/dTDP-fucopyranose mutase family.</text>
</comment>
<comment type="cofactor">
    <cofactor evidence="1">
        <name>FAD</name>
        <dbReference type="ChEBI" id="CHEBI:57692"/>
    </cofactor>
</comment>
<sequence>MDYSKYSAIIVGSGFFGSVIAERIASELKKPVLVIEKRNHIGGNSYSEIDPMTGIEFHTYGTHIFHTSNEKVWNYIHKFTEFNSYFHQVLTTYKGKVFQMPINLETINQFYNVNLKPYEVDDFLAKEKAKDKFDQPPRNFEEKAISLIGRPLYEAFIRGYTMKQWNKDPKELPEFILNRLPIRKNYNESYYFSKWQGIPKDGYGKIFEKMLSNPLITTLLNTNFFDIQEKIPSSIPLVYSGPIDQYFNYKFGRLEYRTLHFEAEVHPYEDYQGTSVMNYAESSVPYTRIHEPRHLHPEREYGKKTLTIKEFSSLDDGTNPYYPINDEKNSSLVKKYREEASKLNNVFISGRLGDYKYFDMHETIAAALALFEDKLIALVSV</sequence>
<dbReference type="EMBL" id="RQFU01000028">
    <property type="protein sequence ID" value="TGL16494.1"/>
    <property type="molecule type" value="Genomic_DNA"/>
</dbReference>
<proteinExistence type="inferred from homology"/>
<keyword evidence="4" id="KW-0274">FAD</keyword>
<organism evidence="7 8">
    <name type="scientific">Leptospira yanagawae</name>
    <dbReference type="NCBI Taxonomy" id="293069"/>
    <lineage>
        <taxon>Bacteria</taxon>
        <taxon>Pseudomonadati</taxon>
        <taxon>Spirochaetota</taxon>
        <taxon>Spirochaetia</taxon>
        <taxon>Leptospirales</taxon>
        <taxon>Leptospiraceae</taxon>
        <taxon>Leptospira</taxon>
    </lineage>
</organism>
<reference evidence="8" key="1">
    <citation type="journal article" date="2019" name="PLoS Negl. Trop. Dis.">
        <title>Revisiting the worldwide diversity of Leptospira species in the environment.</title>
        <authorList>
            <person name="Vincent A.T."/>
            <person name="Schiettekatte O."/>
            <person name="Bourhy P."/>
            <person name="Veyrier F.J."/>
            <person name="Picardeau M."/>
        </authorList>
    </citation>
    <scope>NUCLEOTIDE SEQUENCE [LARGE SCALE GENOMIC DNA]</scope>
    <source>
        <strain evidence="8">201800272</strain>
    </source>
</reference>
<evidence type="ECO:0000313" key="8">
    <source>
        <dbReference type="Proteomes" id="UP000298200"/>
    </source>
</evidence>
<protein>
    <submittedName>
        <fullName evidence="7">UDP-galactopyranose mutase</fullName>
        <ecNumber evidence="7">5.4.99.9</ecNumber>
    </submittedName>
</protein>
<gene>
    <name evidence="7" type="primary">glf</name>
    <name evidence="7" type="ORF">EHQ46_18445</name>
</gene>
<dbReference type="PANTHER" id="PTHR21197">
    <property type="entry name" value="UDP-GALACTOPYRANOSE MUTASE"/>
    <property type="match status" value="1"/>
</dbReference>
<dbReference type="InterPro" id="IPR004379">
    <property type="entry name" value="UDP-GALP_mutase"/>
</dbReference>
<evidence type="ECO:0000259" key="6">
    <source>
        <dbReference type="Pfam" id="PF03275"/>
    </source>
</evidence>
<dbReference type="NCBIfam" id="TIGR00031">
    <property type="entry name" value="UDP-GALP_mutase"/>
    <property type="match status" value="1"/>
</dbReference>
<dbReference type="Proteomes" id="UP000298200">
    <property type="component" value="Unassembled WGS sequence"/>
</dbReference>
<keyword evidence="8" id="KW-1185">Reference proteome</keyword>
<evidence type="ECO:0000256" key="3">
    <source>
        <dbReference type="ARBA" id="ARBA00022630"/>
    </source>
</evidence>
<dbReference type="GO" id="GO:0008767">
    <property type="term" value="F:UDP-galactopyranose mutase activity"/>
    <property type="evidence" value="ECO:0007669"/>
    <property type="project" value="UniProtKB-EC"/>
</dbReference>
<evidence type="ECO:0000256" key="2">
    <source>
        <dbReference type="ARBA" id="ARBA00009321"/>
    </source>
</evidence>
<dbReference type="Gene3D" id="3.40.50.720">
    <property type="entry name" value="NAD(P)-binding Rossmann-like Domain"/>
    <property type="match status" value="3"/>
</dbReference>
<dbReference type="EC" id="5.4.99.9" evidence="7"/>
<dbReference type="InterPro" id="IPR015899">
    <property type="entry name" value="UDP-GalPyranose_mutase_C"/>
</dbReference>
<comment type="caution">
    <text evidence="7">The sequence shown here is derived from an EMBL/GenBank/DDBJ whole genome shotgun (WGS) entry which is preliminary data.</text>
</comment>
<keyword evidence="5 7" id="KW-0413">Isomerase</keyword>
<keyword evidence="3" id="KW-0285">Flavoprotein</keyword>
<evidence type="ECO:0000256" key="4">
    <source>
        <dbReference type="ARBA" id="ARBA00022827"/>
    </source>
</evidence>
<dbReference type="Pfam" id="PF13450">
    <property type="entry name" value="NAD_binding_8"/>
    <property type="match status" value="1"/>
</dbReference>
<evidence type="ECO:0000313" key="7">
    <source>
        <dbReference type="EMBL" id="TGL16494.1"/>
    </source>
</evidence>
<dbReference type="RefSeq" id="WP_135637667.1">
    <property type="nucleotide sequence ID" value="NZ_RQFU01000028.1"/>
</dbReference>
<accession>A0ABY2LWR5</accession>
<dbReference type="Pfam" id="PF03275">
    <property type="entry name" value="GLF"/>
    <property type="match status" value="1"/>
</dbReference>
<name>A0ABY2LWR5_9LEPT</name>
<dbReference type="SUPFAM" id="SSF51971">
    <property type="entry name" value="Nucleotide-binding domain"/>
    <property type="match status" value="1"/>
</dbReference>
<dbReference type="PANTHER" id="PTHR21197:SF0">
    <property type="entry name" value="UDP-GALACTOPYRANOSE MUTASE"/>
    <property type="match status" value="1"/>
</dbReference>
<evidence type="ECO:0000256" key="1">
    <source>
        <dbReference type="ARBA" id="ARBA00001974"/>
    </source>
</evidence>
<evidence type="ECO:0000256" key="5">
    <source>
        <dbReference type="ARBA" id="ARBA00023235"/>
    </source>
</evidence>
<feature type="domain" description="UDP-galactopyranose mutase C-terminal" evidence="6">
    <location>
        <begin position="155"/>
        <end position="357"/>
    </location>
</feature>